<comment type="caution">
    <text evidence="2">The sequence shown here is derived from an EMBL/GenBank/DDBJ whole genome shotgun (WGS) entry which is preliminary data.</text>
</comment>
<protein>
    <submittedName>
        <fullName evidence="2">DUF4254 domain-containing protein</fullName>
    </submittedName>
</protein>
<feature type="region of interest" description="Disordered" evidence="1">
    <location>
        <begin position="135"/>
        <end position="154"/>
    </location>
</feature>
<reference evidence="2 3" key="1">
    <citation type="submission" date="2019-11" db="EMBL/GenBank/DDBJ databases">
        <title>Nocardia sp. nov. CT2-14 isolated from soil.</title>
        <authorList>
            <person name="Kanchanasin P."/>
            <person name="Tanasupawat S."/>
            <person name="Yuki M."/>
            <person name="Kudo T."/>
        </authorList>
    </citation>
    <scope>NUCLEOTIDE SEQUENCE [LARGE SCALE GENOMIC DNA]</scope>
    <source>
        <strain evidence="2 3">CT2-14</strain>
    </source>
</reference>
<feature type="compositionally biased region" description="Basic and acidic residues" evidence="1">
    <location>
        <begin position="145"/>
        <end position="154"/>
    </location>
</feature>
<keyword evidence="3" id="KW-1185">Reference proteome</keyword>
<accession>A0A6I3KW00</accession>
<evidence type="ECO:0000256" key="1">
    <source>
        <dbReference type="SAM" id="MobiDB-lite"/>
    </source>
</evidence>
<dbReference type="InterPro" id="IPR025350">
    <property type="entry name" value="DUF4254"/>
</dbReference>
<evidence type="ECO:0000313" key="2">
    <source>
        <dbReference type="EMBL" id="MTE14172.1"/>
    </source>
</evidence>
<name>A0A6I3KW00_9NOCA</name>
<dbReference type="Pfam" id="PF14063">
    <property type="entry name" value="DUF4254"/>
    <property type="match status" value="1"/>
</dbReference>
<gene>
    <name evidence="2" type="ORF">GLP40_15545</name>
</gene>
<evidence type="ECO:0000313" key="3">
    <source>
        <dbReference type="Proteomes" id="UP000432464"/>
    </source>
</evidence>
<dbReference type="EMBL" id="WMBB01000006">
    <property type="protein sequence ID" value="MTE14172.1"/>
    <property type="molecule type" value="Genomic_DNA"/>
</dbReference>
<dbReference type="RefSeq" id="WP_154788565.1">
    <property type="nucleotide sequence ID" value="NZ_WMBB01000006.1"/>
</dbReference>
<organism evidence="2 3">
    <name type="scientific">Nocardia aurantiaca</name>
    <dbReference type="NCBI Taxonomy" id="2675850"/>
    <lineage>
        <taxon>Bacteria</taxon>
        <taxon>Bacillati</taxon>
        <taxon>Actinomycetota</taxon>
        <taxon>Actinomycetes</taxon>
        <taxon>Mycobacteriales</taxon>
        <taxon>Nocardiaceae</taxon>
        <taxon>Nocardia</taxon>
    </lineage>
</organism>
<proteinExistence type="predicted"/>
<sequence>MTTYLPSKDLVLDACAGTVAASHPLLQAAYELASLHEARHAAPPEELPEIDCTRVRLIQDIDRWTARELPRPFAAATLHTETLGMVIDRLARFSVDARSALVGTDPESRLHHAWKRLAELSLAYADLSQDLTARTRRIPDSITPHPEEPGRLQM</sequence>
<dbReference type="Proteomes" id="UP000432464">
    <property type="component" value="Unassembled WGS sequence"/>
</dbReference>
<dbReference type="AlphaFoldDB" id="A0A6I3KW00"/>